<dbReference type="OrthoDB" id="2383980at2759"/>
<evidence type="ECO:0000256" key="1">
    <source>
        <dbReference type="SAM" id="MobiDB-lite"/>
    </source>
</evidence>
<proteinExistence type="predicted"/>
<accession>A0A9P6UXA0</accession>
<evidence type="ECO:0000313" key="2">
    <source>
        <dbReference type="EMBL" id="KAG0323742.1"/>
    </source>
</evidence>
<feature type="compositionally biased region" description="Basic and acidic residues" evidence="1">
    <location>
        <begin position="261"/>
        <end position="284"/>
    </location>
</feature>
<reference evidence="2" key="1">
    <citation type="journal article" date="2020" name="Fungal Divers.">
        <title>Resolving the Mortierellaceae phylogeny through synthesis of multi-gene phylogenetics and phylogenomics.</title>
        <authorList>
            <person name="Vandepol N."/>
            <person name="Liber J."/>
            <person name="Desiro A."/>
            <person name="Na H."/>
            <person name="Kennedy M."/>
            <person name="Barry K."/>
            <person name="Grigoriev I.V."/>
            <person name="Miller A.N."/>
            <person name="O'Donnell K."/>
            <person name="Stajich J.E."/>
            <person name="Bonito G."/>
        </authorList>
    </citation>
    <scope>NUCLEOTIDE SEQUENCE</scope>
    <source>
        <strain evidence="2">REB-010B</strain>
    </source>
</reference>
<name>A0A9P6UXA0_9FUNG</name>
<feature type="compositionally biased region" description="Basic and acidic residues" evidence="1">
    <location>
        <begin position="233"/>
        <end position="244"/>
    </location>
</feature>
<feature type="region of interest" description="Disordered" evidence="1">
    <location>
        <begin position="1050"/>
        <end position="1070"/>
    </location>
</feature>
<organism evidence="2 3">
    <name type="scientific">Dissophora globulifera</name>
    <dbReference type="NCBI Taxonomy" id="979702"/>
    <lineage>
        <taxon>Eukaryota</taxon>
        <taxon>Fungi</taxon>
        <taxon>Fungi incertae sedis</taxon>
        <taxon>Mucoromycota</taxon>
        <taxon>Mortierellomycotina</taxon>
        <taxon>Mortierellomycetes</taxon>
        <taxon>Mortierellales</taxon>
        <taxon>Mortierellaceae</taxon>
        <taxon>Dissophora</taxon>
    </lineage>
</organism>
<dbReference type="Proteomes" id="UP000738325">
    <property type="component" value="Unassembled WGS sequence"/>
</dbReference>
<dbReference type="EMBL" id="JAAAIP010000177">
    <property type="protein sequence ID" value="KAG0323742.1"/>
    <property type="molecule type" value="Genomic_DNA"/>
</dbReference>
<keyword evidence="3" id="KW-1185">Reference proteome</keyword>
<protein>
    <submittedName>
        <fullName evidence="2">Uncharacterized protein</fullName>
    </submittedName>
</protein>
<feature type="region of interest" description="Disordered" evidence="1">
    <location>
        <begin position="110"/>
        <end position="301"/>
    </location>
</feature>
<comment type="caution">
    <text evidence="2">The sequence shown here is derived from an EMBL/GenBank/DDBJ whole genome shotgun (WGS) entry which is preliminary data.</text>
</comment>
<feature type="compositionally biased region" description="Basic residues" evidence="1">
    <location>
        <begin position="115"/>
        <end position="130"/>
    </location>
</feature>
<sequence>MGIDNAQPNQLDAIHAASTALNSPLSQPSSFQAFRASDHPTPVQIPTVRHPATGEHYVIWTDITDCFPGVIRVQHGDIYVSLMRDQNLYRVRPHGIKHHPGVILDIIYGDQLHGPPRKQGTRHRSTRKGRNSAIGSSTSTTNAAIATTHARDSDHDAESSTSSQSQHLEGEASSDIGRAFRNGHVNRDGGLNTGVDSPAYVGSSGVSSPYEALTPEPLPPNPEHSAEDEEDINGDHGAGEWEERQPEDDSDDEVQDFAVASEDHITKAPHDSDQHLATDKKEPEQQPVHPDNQLGGNDALSGLSHQLEGVVAPVDQQALQPREDTEQFLRGTAKADSMADAITAADEALLKLLKTDAADSPDSHALWPYKDMALPPQGLRRLPAGRTTTLTIADVLRKRVKDIITKRFHWIESSAPKLFVILPANYVTPTNADAVYEDTVVSALNWVDFAVHFLCDCGGITGTHSHTAAKPHWNLKDAPWGHPINSDIERRLIDKFGEYMMGILETFKYGVELEGDDAHLSIQAEEDPELQKRISWAIKYLSRKGIATVETHLAVTSGYEEAVLQYIPAIPPLVKQDMDYMRSNFFSDSRRTVEDVHSFLTPNRDVRWVCLGHCLDMSPQLEWAAALRFASDPASATSEFSTLVGAFRAVVTSRVRARDFYQLAEKLTSTCVIRLFLDWDLTAEDEEELRVAVSKFSAVCVRLQVRAASTNSDQVVGFQHGYSAIIFEAMRNRNIEAFVMAMGVKDDQRYYSYDEHFDLKQSFSSDEGLVRYKRSHKTDKMNLRILVTDIDRAVLKIRSTFKGLHNFTKLRLTMSHVWEYVTIKFLKPGQPGYEIEDTDYHGNDVLSFFEKRGNRDSVNYNCRLMGDNRFIHSKVLTSVSLGFTYAKDRNKVREVLKNNKRLEVLDLENLIQDDPSQIFESLKALLVNHPTLHRLAIKQRHHRANSDFTWSDVSDPAKMEVTMIFYESDKVVSMFQKYATSLSSLNMCGISAQDAAVLERSLRPKKGPFKLRNLWLSDVHLMEQAALDDLKKIILRGDFAKVTVSEDITKRQSDRDAGAAESSETGRTKAIPEKVKQRLETEAAIKTTEFLMSIRTKVTGVYTWGSSSRRVVDVLEKRRPLSVVMPMLKDLSFSGDPKLIADYTWLKEILLFKSASLRAMISTHLSRKGKSHGKDKDKDQDKGLQELVAAVSNATGPVPRSRLAQFVQFALSNCDVNIEPLRDISLMDVEINAEDWDFLLKVLDFGHIKRFRMELANEITGEMLLKLPDVMPLDMILDSFSISAPGPTADESLLCQKLILMKLAKTSKSRVVLVNGYIS</sequence>
<evidence type="ECO:0000313" key="3">
    <source>
        <dbReference type="Proteomes" id="UP000738325"/>
    </source>
</evidence>
<feature type="compositionally biased region" description="Low complexity" evidence="1">
    <location>
        <begin position="131"/>
        <end position="148"/>
    </location>
</feature>
<feature type="compositionally biased region" description="Acidic residues" evidence="1">
    <location>
        <begin position="245"/>
        <end position="255"/>
    </location>
</feature>
<gene>
    <name evidence="2" type="ORF">BGZ99_002542</name>
</gene>
<feature type="compositionally biased region" description="Basic and acidic residues" evidence="1">
    <location>
        <begin position="149"/>
        <end position="158"/>
    </location>
</feature>